<accession>A0A316MAC3</accession>
<reference evidence="2 3" key="1">
    <citation type="submission" date="2018-03" db="EMBL/GenBank/DDBJ databases">
        <title>The uncultured portion of the human microbiome is neutrally assembled.</title>
        <authorList>
            <person name="Jeraldo P."/>
            <person name="Boardman L."/>
            <person name="White B.A."/>
            <person name="Nelson H."/>
            <person name="Goldenfeld N."/>
            <person name="Chia N."/>
        </authorList>
    </citation>
    <scope>NUCLEOTIDE SEQUENCE [LARGE SCALE GENOMIC DNA]</scope>
    <source>
        <strain evidence="2">CIM:MAG 903</strain>
    </source>
</reference>
<evidence type="ECO:0000256" key="1">
    <source>
        <dbReference type="SAM" id="Phobius"/>
    </source>
</evidence>
<dbReference type="RefSeq" id="WP_346941033.1">
    <property type="nucleotide sequence ID" value="NZ_JBKTEK010000031.1"/>
</dbReference>
<keyword evidence="1" id="KW-1133">Transmembrane helix</keyword>
<evidence type="ECO:0000313" key="2">
    <source>
        <dbReference type="EMBL" id="PWL55442.1"/>
    </source>
</evidence>
<proteinExistence type="predicted"/>
<gene>
    <name evidence="2" type="ORF">DBY38_01605</name>
</gene>
<comment type="caution">
    <text evidence="2">The sequence shown here is derived from an EMBL/GenBank/DDBJ whole genome shotgun (WGS) entry which is preliminary data.</text>
</comment>
<protein>
    <submittedName>
        <fullName evidence="2">Uncharacterized protein</fullName>
    </submittedName>
</protein>
<name>A0A316MAC3_9CLOT</name>
<dbReference type="EMBL" id="QAMZ01000006">
    <property type="protein sequence ID" value="PWL55442.1"/>
    <property type="molecule type" value="Genomic_DNA"/>
</dbReference>
<dbReference type="AlphaFoldDB" id="A0A316MAC3"/>
<keyword evidence="1" id="KW-0812">Transmembrane</keyword>
<feature type="transmembrane region" description="Helical" evidence="1">
    <location>
        <begin position="6"/>
        <end position="26"/>
    </location>
</feature>
<organism evidence="2 3">
    <name type="scientific">Clostridium cadaveris</name>
    <dbReference type="NCBI Taxonomy" id="1529"/>
    <lineage>
        <taxon>Bacteria</taxon>
        <taxon>Bacillati</taxon>
        <taxon>Bacillota</taxon>
        <taxon>Clostridia</taxon>
        <taxon>Eubacteriales</taxon>
        <taxon>Clostridiaceae</taxon>
        <taxon>Clostridium</taxon>
    </lineage>
</organism>
<evidence type="ECO:0000313" key="3">
    <source>
        <dbReference type="Proteomes" id="UP000246114"/>
    </source>
</evidence>
<sequence length="59" mass="6928">MNNFGAKVIICYVLFVLLFGIIECFLKVINDKDNKYTMLEVTFFITGFIALFSFVRFIF</sequence>
<dbReference type="Proteomes" id="UP000246114">
    <property type="component" value="Unassembled WGS sequence"/>
</dbReference>
<feature type="transmembrane region" description="Helical" evidence="1">
    <location>
        <begin position="38"/>
        <end position="58"/>
    </location>
</feature>
<keyword evidence="1" id="KW-0472">Membrane</keyword>